<dbReference type="Proteomes" id="UP001164743">
    <property type="component" value="Chromosome 17A"/>
</dbReference>
<keyword evidence="2" id="KW-1185">Reference proteome</keyword>
<dbReference type="GeneID" id="77805347"/>
<dbReference type="RefSeq" id="XP_053028418.1">
    <property type="nucleotide sequence ID" value="XM_053164452.1"/>
</dbReference>
<name>A0ABY7D8F3_9BASI</name>
<sequence>MNYGRHAFGSLLPLSERHVLGQASATRCSRPIADLPGIAVLLINSTIPVDTHLSINPGEPKVYTSLAKPVVPRKPDEMTIIPEEIVPPVTLYLRQVLPR</sequence>
<gene>
    <name evidence="1" type="ORF">PtA15_17A345</name>
</gene>
<protein>
    <submittedName>
        <fullName evidence="1">Uncharacterized protein</fullName>
    </submittedName>
</protein>
<reference evidence="1" key="1">
    <citation type="submission" date="2022-10" db="EMBL/GenBank/DDBJ databases">
        <title>Puccinia triticina Genome sequencing and assembly.</title>
        <authorList>
            <person name="Li C."/>
        </authorList>
    </citation>
    <scope>NUCLEOTIDE SEQUENCE</scope>
    <source>
        <strain evidence="1">Pt15</strain>
    </source>
</reference>
<dbReference type="EMBL" id="CP110437">
    <property type="protein sequence ID" value="WAQ92863.1"/>
    <property type="molecule type" value="Genomic_DNA"/>
</dbReference>
<organism evidence="1 2">
    <name type="scientific">Puccinia triticina</name>
    <dbReference type="NCBI Taxonomy" id="208348"/>
    <lineage>
        <taxon>Eukaryota</taxon>
        <taxon>Fungi</taxon>
        <taxon>Dikarya</taxon>
        <taxon>Basidiomycota</taxon>
        <taxon>Pucciniomycotina</taxon>
        <taxon>Pucciniomycetes</taxon>
        <taxon>Pucciniales</taxon>
        <taxon>Pucciniaceae</taxon>
        <taxon>Puccinia</taxon>
    </lineage>
</organism>
<accession>A0ABY7D8F3</accession>
<evidence type="ECO:0000313" key="1">
    <source>
        <dbReference type="EMBL" id="WAQ92863.1"/>
    </source>
</evidence>
<proteinExistence type="predicted"/>
<evidence type="ECO:0000313" key="2">
    <source>
        <dbReference type="Proteomes" id="UP001164743"/>
    </source>
</evidence>